<keyword evidence="2" id="KW-0812">Transmembrane</keyword>
<evidence type="ECO:0000256" key="2">
    <source>
        <dbReference type="SAM" id="Phobius"/>
    </source>
</evidence>
<feature type="region of interest" description="Disordered" evidence="1">
    <location>
        <begin position="157"/>
        <end position="184"/>
    </location>
</feature>
<comment type="caution">
    <text evidence="3">The sequence shown here is derived from an EMBL/GenBank/DDBJ whole genome shotgun (WGS) entry which is preliminary data.</text>
</comment>
<evidence type="ECO:0000313" key="3">
    <source>
        <dbReference type="EMBL" id="KIG19387.1"/>
    </source>
</evidence>
<feature type="transmembrane region" description="Helical" evidence="2">
    <location>
        <begin position="508"/>
        <end position="528"/>
    </location>
</feature>
<feature type="region of interest" description="Disordered" evidence="1">
    <location>
        <begin position="116"/>
        <end position="141"/>
    </location>
</feature>
<gene>
    <name evidence="3" type="ORF">DB30_02668</name>
</gene>
<evidence type="ECO:0000313" key="4">
    <source>
        <dbReference type="Proteomes" id="UP000031599"/>
    </source>
</evidence>
<feature type="transmembrane region" description="Helical" evidence="2">
    <location>
        <begin position="564"/>
        <end position="584"/>
    </location>
</feature>
<feature type="transmembrane region" description="Helical" evidence="2">
    <location>
        <begin position="467"/>
        <end position="488"/>
    </location>
</feature>
<keyword evidence="2" id="KW-1133">Transmembrane helix</keyword>
<feature type="transmembrane region" description="Helical" evidence="2">
    <location>
        <begin position="298"/>
        <end position="322"/>
    </location>
</feature>
<accession>A0A0C2DI85</accession>
<dbReference type="EMBL" id="JMCC02000002">
    <property type="protein sequence ID" value="KIG19387.1"/>
    <property type="molecule type" value="Genomic_DNA"/>
</dbReference>
<proteinExistence type="predicted"/>
<feature type="transmembrane region" description="Helical" evidence="2">
    <location>
        <begin position="535"/>
        <end position="552"/>
    </location>
</feature>
<dbReference type="AlphaFoldDB" id="A0A0C2DI85"/>
<keyword evidence="2" id="KW-0472">Membrane</keyword>
<protein>
    <submittedName>
        <fullName evidence="3">Uncharacterized protein</fullName>
    </submittedName>
</protein>
<name>A0A0C2DI85_9BACT</name>
<sequence>MLHHEHVQRIQARREPCAARLVDMSKGQPHRLLLLVLVLVCASGWGPPSAPPEAAPAQVDPVVETAPVSNAKPTLDSKERTPHYLKVGRWMGRVVERKPGRVRYRFEAPGASATFVDLRPRQPGDSNRYGTDEVAVSPEPGVAADPELLDAITGWLRRSEGGPSTPSHAAGEDPGEPGHGDLDSPAVRAPLIRAIGQGLFGLWAVAGLIALLGAWRSRSHANPEPPEPERGSWRKLGVALLVAAGAIGLRLIFAAPTPLDDDALRDLGSGMSCASGLCPGGATASFGGVHHGTGFPRLLGLCINMGLDVGGIQVLLTVLFGLAVAVTFDAGRRLGILVGALAAAGELSLLLAELSASGEVLWNPASVALPAALTVAAVLRGAATGRPGPFLLAGVCAGLAYEAHVASLALWPGLMIVTAVTAGGPRAGRSTAAELGLRALWLPVLAGALAVPMIVSPASSIVNGRVILAELGWVGLGVGALNCIILAVGLRRWSTASDASGWRPSPAALALALPLATLIVILFTSGFVEAHPVRYYAPAFPAIAVGGAWLLVHFVTHRFEAPRAAAGVVALVGGVLVLSSLSAYMGRMAVDRDRWNYADVRAIAAVLRERGVGGGELHLAIRGGLCGRERYGDRGQHLDELLVGGLRLYGKIDLDPRARGRPPSTWFVAKLRNDELPELTGPATILASGTGHTIVMAPYDPVLDLAAMRHCVQVAGAEAECVTAEPLPLDLRGGLVLPHHDPGRKPGPDQQLVAYYYEIPLHPVSTPRQTTLWISAQVEPGPWRIIELEGGASTATELPARRVELRVEPGVAASVTVGHLLDGDDPWWGRWPPVLELPEDLELRALVLQ</sequence>
<reference evidence="3 4" key="1">
    <citation type="submission" date="2014-12" db="EMBL/GenBank/DDBJ databases">
        <title>Genome assembly of Enhygromyxa salina DSM 15201.</title>
        <authorList>
            <person name="Sharma G."/>
            <person name="Subramanian S."/>
        </authorList>
    </citation>
    <scope>NUCLEOTIDE SEQUENCE [LARGE SCALE GENOMIC DNA]</scope>
    <source>
        <strain evidence="3 4">DSM 15201</strain>
    </source>
</reference>
<evidence type="ECO:0000256" key="1">
    <source>
        <dbReference type="SAM" id="MobiDB-lite"/>
    </source>
</evidence>
<feature type="transmembrane region" description="Helical" evidence="2">
    <location>
        <begin position="194"/>
        <end position="215"/>
    </location>
</feature>
<feature type="transmembrane region" description="Helical" evidence="2">
    <location>
        <begin position="334"/>
        <end position="354"/>
    </location>
</feature>
<feature type="transmembrane region" description="Helical" evidence="2">
    <location>
        <begin position="391"/>
        <end position="415"/>
    </location>
</feature>
<dbReference type="Proteomes" id="UP000031599">
    <property type="component" value="Unassembled WGS sequence"/>
</dbReference>
<feature type="transmembrane region" description="Helical" evidence="2">
    <location>
        <begin position="435"/>
        <end position="455"/>
    </location>
</feature>
<feature type="transmembrane region" description="Helical" evidence="2">
    <location>
        <begin position="236"/>
        <end position="255"/>
    </location>
</feature>
<organism evidence="3 4">
    <name type="scientific">Enhygromyxa salina</name>
    <dbReference type="NCBI Taxonomy" id="215803"/>
    <lineage>
        <taxon>Bacteria</taxon>
        <taxon>Pseudomonadati</taxon>
        <taxon>Myxococcota</taxon>
        <taxon>Polyangia</taxon>
        <taxon>Nannocystales</taxon>
        <taxon>Nannocystaceae</taxon>
        <taxon>Enhygromyxa</taxon>
    </lineage>
</organism>
<feature type="transmembrane region" description="Helical" evidence="2">
    <location>
        <begin position="360"/>
        <end position="379"/>
    </location>
</feature>